<dbReference type="InterPro" id="IPR008271">
    <property type="entry name" value="Ser/Thr_kinase_AS"/>
</dbReference>
<gene>
    <name evidence="2" type="ORF">M9Y10_040896</name>
</gene>
<dbReference type="PANTHER" id="PTHR24347">
    <property type="entry name" value="SERINE/THREONINE-PROTEIN KINASE"/>
    <property type="match status" value="1"/>
</dbReference>
<comment type="caution">
    <text evidence="2">The sequence shown here is derived from an EMBL/GenBank/DDBJ whole genome shotgun (WGS) entry which is preliminary data.</text>
</comment>
<name>A0ABR2K3L4_9EUKA</name>
<reference evidence="2 3" key="1">
    <citation type="submission" date="2024-04" db="EMBL/GenBank/DDBJ databases">
        <title>Tritrichomonas musculus Genome.</title>
        <authorList>
            <person name="Alves-Ferreira E."/>
            <person name="Grigg M."/>
            <person name="Lorenzi H."/>
            <person name="Galac M."/>
        </authorList>
    </citation>
    <scope>NUCLEOTIDE SEQUENCE [LARGE SCALE GENOMIC DNA]</scope>
    <source>
        <strain evidence="2 3">EAF2021</strain>
    </source>
</reference>
<dbReference type="Pfam" id="PF00069">
    <property type="entry name" value="Pkinase"/>
    <property type="match status" value="1"/>
</dbReference>
<sequence length="303" mass="36069">MFQPELHTENYWTVQSMIPQKGTAFLYYILEDLIIETNCSFLMRARDIRDNTEKVVKFVKFKNEHKERYLNEVNIMKMIDHPNIIKLEYSSLNLPYLLIVTKYAKYQNLVDYTRDNYPYGMPEYLARKIMKQMLESIDYLHKRNIRHRDIKPQNFLVFQREPNIQVALSDFGFAKEYIFNEKGTEYVGTEAFAPPEIHLHHPYTNSVDIWPLGITLYFLLTCQFAFRNFSGRFALIKKIIRGLLNYKLLQNKGISPNAIKMIRQMCKIKPEARLTAEQLLKQPWMTNEELIVSSENENCFKVH</sequence>
<proteinExistence type="predicted"/>
<dbReference type="InterPro" id="IPR011009">
    <property type="entry name" value="Kinase-like_dom_sf"/>
</dbReference>
<dbReference type="InterPro" id="IPR000719">
    <property type="entry name" value="Prot_kinase_dom"/>
</dbReference>
<dbReference type="PROSITE" id="PS00108">
    <property type="entry name" value="PROTEIN_KINASE_ST"/>
    <property type="match status" value="1"/>
</dbReference>
<dbReference type="SUPFAM" id="SSF56112">
    <property type="entry name" value="Protein kinase-like (PK-like)"/>
    <property type="match status" value="1"/>
</dbReference>
<dbReference type="Proteomes" id="UP001470230">
    <property type="component" value="Unassembled WGS sequence"/>
</dbReference>
<dbReference type="Gene3D" id="1.10.510.10">
    <property type="entry name" value="Transferase(Phosphotransferase) domain 1"/>
    <property type="match status" value="1"/>
</dbReference>
<evidence type="ECO:0000313" key="2">
    <source>
        <dbReference type="EMBL" id="KAK8885448.1"/>
    </source>
</evidence>
<protein>
    <recommendedName>
        <fullName evidence="1">Protein kinase domain-containing protein</fullName>
    </recommendedName>
</protein>
<dbReference type="PROSITE" id="PS50011">
    <property type="entry name" value="PROTEIN_KINASE_DOM"/>
    <property type="match status" value="1"/>
</dbReference>
<dbReference type="EMBL" id="JAPFFF010000007">
    <property type="protein sequence ID" value="KAK8885448.1"/>
    <property type="molecule type" value="Genomic_DNA"/>
</dbReference>
<keyword evidence="3" id="KW-1185">Reference proteome</keyword>
<organism evidence="2 3">
    <name type="scientific">Tritrichomonas musculus</name>
    <dbReference type="NCBI Taxonomy" id="1915356"/>
    <lineage>
        <taxon>Eukaryota</taxon>
        <taxon>Metamonada</taxon>
        <taxon>Parabasalia</taxon>
        <taxon>Tritrichomonadida</taxon>
        <taxon>Tritrichomonadidae</taxon>
        <taxon>Tritrichomonas</taxon>
    </lineage>
</organism>
<dbReference type="SMART" id="SM00220">
    <property type="entry name" value="S_TKc"/>
    <property type="match status" value="1"/>
</dbReference>
<evidence type="ECO:0000313" key="3">
    <source>
        <dbReference type="Proteomes" id="UP001470230"/>
    </source>
</evidence>
<accession>A0ABR2K3L4</accession>
<feature type="domain" description="Protein kinase" evidence="1">
    <location>
        <begin position="28"/>
        <end position="285"/>
    </location>
</feature>
<evidence type="ECO:0000259" key="1">
    <source>
        <dbReference type="PROSITE" id="PS50011"/>
    </source>
</evidence>